<dbReference type="EMBL" id="DMBR01000199">
    <property type="protein sequence ID" value="HAE94186.1"/>
    <property type="molecule type" value="Genomic_DNA"/>
</dbReference>
<comment type="caution">
    <text evidence="2">The sequence shown here is derived from an EMBL/GenBank/DDBJ whole genome shotgun (WGS) entry which is preliminary data.</text>
</comment>
<dbReference type="GO" id="GO:0006432">
    <property type="term" value="P:phenylalanyl-tRNA aminoacylation"/>
    <property type="evidence" value="ECO:0007669"/>
    <property type="project" value="InterPro"/>
</dbReference>
<keyword evidence="2" id="KW-0436">Ligase</keyword>
<feature type="non-terminal residue" evidence="2">
    <location>
        <position position="42"/>
    </location>
</feature>
<evidence type="ECO:0000259" key="1">
    <source>
        <dbReference type="Pfam" id="PF02912"/>
    </source>
</evidence>
<sequence>MSDITTIEKEALASVEAAADLAALEQVRVAELGKKGRVSGLM</sequence>
<reference evidence="2 3" key="1">
    <citation type="journal article" date="2018" name="Nat. Biotechnol.">
        <title>A standardized bacterial taxonomy based on genome phylogeny substantially revises the tree of life.</title>
        <authorList>
            <person name="Parks D.H."/>
            <person name="Chuvochina M."/>
            <person name="Waite D.W."/>
            <person name="Rinke C."/>
            <person name="Skarshewski A."/>
            <person name="Chaumeil P.A."/>
            <person name="Hugenholtz P."/>
        </authorList>
    </citation>
    <scope>NUCLEOTIDE SEQUENCE [LARGE SCALE GENOMIC DNA]</scope>
    <source>
        <strain evidence="2">UBA8557</strain>
    </source>
</reference>
<dbReference type="GO" id="GO:0004826">
    <property type="term" value="F:phenylalanine-tRNA ligase activity"/>
    <property type="evidence" value="ECO:0007669"/>
    <property type="project" value="InterPro"/>
</dbReference>
<evidence type="ECO:0000313" key="2">
    <source>
        <dbReference type="EMBL" id="HAE94186.1"/>
    </source>
</evidence>
<proteinExistence type="predicted"/>
<dbReference type="GO" id="GO:0005524">
    <property type="term" value="F:ATP binding"/>
    <property type="evidence" value="ECO:0007669"/>
    <property type="project" value="InterPro"/>
</dbReference>
<gene>
    <name evidence="2" type="ORF">DCG65_06475</name>
</gene>
<dbReference type="Pfam" id="PF02912">
    <property type="entry name" value="Phe_tRNA-synt_N"/>
    <property type="match status" value="1"/>
</dbReference>
<protein>
    <submittedName>
        <fullName evidence="2">Phenylalanine--tRNA ligase subunit alpha</fullName>
    </submittedName>
</protein>
<organism evidence="2 3">
    <name type="scientific">Hyphomonas atlantica</name>
    <dbReference type="NCBI Taxonomy" id="1280948"/>
    <lineage>
        <taxon>Bacteria</taxon>
        <taxon>Pseudomonadati</taxon>
        <taxon>Pseudomonadota</taxon>
        <taxon>Alphaproteobacteria</taxon>
        <taxon>Hyphomonadales</taxon>
        <taxon>Hyphomonadaceae</taxon>
        <taxon>Hyphomonas</taxon>
    </lineage>
</organism>
<dbReference type="InterPro" id="IPR004188">
    <property type="entry name" value="Phe-tRNA_ligase_II_N"/>
</dbReference>
<dbReference type="AlphaFoldDB" id="A0A3B9KZZ8"/>
<dbReference type="Proteomes" id="UP000259173">
    <property type="component" value="Unassembled WGS sequence"/>
</dbReference>
<name>A0A3B9KZZ8_9PROT</name>
<evidence type="ECO:0000313" key="3">
    <source>
        <dbReference type="Proteomes" id="UP000259173"/>
    </source>
</evidence>
<feature type="domain" description="Phenylalanine-tRNA ligase class II N-terminal" evidence="1">
    <location>
        <begin position="19"/>
        <end position="42"/>
    </location>
</feature>
<dbReference type="GO" id="GO:0005737">
    <property type="term" value="C:cytoplasm"/>
    <property type="evidence" value="ECO:0007669"/>
    <property type="project" value="InterPro"/>
</dbReference>
<accession>A0A3B9KZZ8</accession>